<gene>
    <name evidence="2" type="ORF">ONZ51_g10903</name>
</gene>
<feature type="compositionally biased region" description="Polar residues" evidence="1">
    <location>
        <begin position="52"/>
        <end position="62"/>
    </location>
</feature>
<keyword evidence="3" id="KW-1185">Reference proteome</keyword>
<dbReference type="EMBL" id="JAPEVG010000466">
    <property type="protein sequence ID" value="KAJ8462435.1"/>
    <property type="molecule type" value="Genomic_DNA"/>
</dbReference>
<reference evidence="2" key="1">
    <citation type="submission" date="2022-11" db="EMBL/GenBank/DDBJ databases">
        <title>Genome Sequence of Cubamyces cubensis.</title>
        <authorList>
            <person name="Buettner E."/>
        </authorList>
    </citation>
    <scope>NUCLEOTIDE SEQUENCE</scope>
    <source>
        <strain evidence="2">MPL-01</strain>
    </source>
</reference>
<evidence type="ECO:0000313" key="3">
    <source>
        <dbReference type="Proteomes" id="UP001215151"/>
    </source>
</evidence>
<evidence type="ECO:0000256" key="1">
    <source>
        <dbReference type="SAM" id="MobiDB-lite"/>
    </source>
</evidence>
<protein>
    <submittedName>
        <fullName evidence="2">Uncharacterized protein</fullName>
    </submittedName>
</protein>
<dbReference type="Proteomes" id="UP001215151">
    <property type="component" value="Unassembled WGS sequence"/>
</dbReference>
<feature type="region of interest" description="Disordered" evidence="1">
    <location>
        <begin position="44"/>
        <end position="68"/>
    </location>
</feature>
<sequence>MKLESALRNSRLRSNKKNIAAGNLTISEFMNSPTKRVRTVQRYPADGPLQGSGVTSSNTARNPGQHLDVHNEKRLHVVKNGSAFESFTCRYTGVSNGDHIRQTSIEIAVL</sequence>
<comment type="caution">
    <text evidence="2">The sequence shown here is derived from an EMBL/GenBank/DDBJ whole genome shotgun (WGS) entry which is preliminary data.</text>
</comment>
<accession>A0AAD7TJN0</accession>
<organism evidence="2 3">
    <name type="scientific">Trametes cubensis</name>
    <dbReference type="NCBI Taxonomy" id="1111947"/>
    <lineage>
        <taxon>Eukaryota</taxon>
        <taxon>Fungi</taxon>
        <taxon>Dikarya</taxon>
        <taxon>Basidiomycota</taxon>
        <taxon>Agaricomycotina</taxon>
        <taxon>Agaricomycetes</taxon>
        <taxon>Polyporales</taxon>
        <taxon>Polyporaceae</taxon>
        <taxon>Trametes</taxon>
    </lineage>
</organism>
<name>A0AAD7TJN0_9APHY</name>
<evidence type="ECO:0000313" key="2">
    <source>
        <dbReference type="EMBL" id="KAJ8462435.1"/>
    </source>
</evidence>
<dbReference type="AlphaFoldDB" id="A0AAD7TJN0"/>
<proteinExistence type="predicted"/>